<dbReference type="Proteomes" id="UP000010364">
    <property type="component" value="Segment"/>
</dbReference>
<dbReference type="OrthoDB" id="17303at10239"/>
<dbReference type="EMBL" id="JX238501">
    <property type="protein sequence ID" value="AGB62674.1"/>
    <property type="molecule type" value="Genomic_DNA"/>
</dbReference>
<reference evidence="1" key="1">
    <citation type="submission" date="2013-11" db="EMBL/GenBank/DDBJ databases">
        <title>Discovery of phiAGATE novel phage infecting Bacillus pumilus leads to new insights in phylogeny of subfamily Spounavirinae.</title>
        <authorList>
            <person name="Barylski J."/>
            <person name="Nowicki G."/>
            <person name="Gozdzicka-Jozefiak A."/>
        </authorList>
    </citation>
    <scope>NUCLEOTIDE SEQUENCE [LARGE SCALE GENOMIC DNA]</scope>
</reference>
<organism evidence="1 2">
    <name type="scientific">Bacillus phage phiAGATE</name>
    <dbReference type="NCBI Taxonomy" id="1204533"/>
    <lineage>
        <taxon>Viruses</taxon>
        <taxon>Duplodnaviria</taxon>
        <taxon>Heunggongvirae</taxon>
        <taxon>Uroviricota</taxon>
        <taxon>Caudoviricetes</taxon>
        <taxon>Herelleviridae</taxon>
        <taxon>Bastillevirinae</taxon>
        <taxon>Agatevirus</taxon>
        <taxon>Agatevirus agate</taxon>
    </lineage>
</organism>
<keyword evidence="2" id="KW-1185">Reference proteome</keyword>
<proteinExistence type="predicted"/>
<evidence type="ECO:0000313" key="1">
    <source>
        <dbReference type="EMBL" id="AGB62674.1"/>
    </source>
</evidence>
<dbReference type="InterPro" id="IPR036207">
    <property type="entry name" value="B-form_Ocr"/>
</dbReference>
<sequence>MFYMLETTGYRLIGILEDEVDALQSLENEYDGNTYIGDAITEIADSFSPTYDSKLWKNAEHIEEYIEEAVSSGLVDTSNFNLTKMFQAGYYVYYTESLYKNLDAVLYNYSVNLVNEELKGKEVSQGVYENIAADLDELCTHVNNNDTFDQFDSKVMAILEEHTTA</sequence>
<protein>
    <submittedName>
        <fullName evidence="1">Uncharacterized protein</fullName>
    </submittedName>
</protein>
<name>L0L8E4_9CAUD</name>
<accession>L0L8E4</accession>
<dbReference type="KEGG" id="vg:14516183"/>
<dbReference type="RefSeq" id="YP_007349267.1">
    <property type="nucleotide sequence ID" value="NC_020081.2"/>
</dbReference>
<dbReference type="Gene3D" id="1.20.120.780">
    <property type="entry name" value="DNA mimic ocr"/>
    <property type="match status" value="1"/>
</dbReference>
<evidence type="ECO:0000313" key="2">
    <source>
        <dbReference type="Proteomes" id="UP000010364"/>
    </source>
</evidence>
<dbReference type="GeneID" id="14516183"/>